<evidence type="ECO:0000313" key="2">
    <source>
        <dbReference type="EMBL" id="KJA09075.1"/>
    </source>
</evidence>
<keyword evidence="3" id="KW-1185">Reference proteome</keyword>
<evidence type="ECO:0000256" key="1">
    <source>
        <dbReference type="SAM" id="MobiDB-lite"/>
    </source>
</evidence>
<evidence type="ECO:0008006" key="4">
    <source>
        <dbReference type="Google" id="ProtNLM"/>
    </source>
</evidence>
<gene>
    <name evidence="2" type="ORF">RP29_18540</name>
</gene>
<evidence type="ECO:0000313" key="3">
    <source>
        <dbReference type="Proteomes" id="UP000032566"/>
    </source>
</evidence>
<dbReference type="RefSeq" id="WP_044402211.1">
    <property type="nucleotide sequence ID" value="NZ_JXYQ01000073.1"/>
</dbReference>
<dbReference type="AlphaFoldDB" id="A0A0D7K435"/>
<organism evidence="2 3">
    <name type="scientific">Acidovorax temperans</name>
    <dbReference type="NCBI Taxonomy" id="80878"/>
    <lineage>
        <taxon>Bacteria</taxon>
        <taxon>Pseudomonadati</taxon>
        <taxon>Pseudomonadota</taxon>
        <taxon>Betaproteobacteria</taxon>
        <taxon>Burkholderiales</taxon>
        <taxon>Comamonadaceae</taxon>
        <taxon>Acidovorax</taxon>
    </lineage>
</organism>
<dbReference type="InterPro" id="IPR009225">
    <property type="entry name" value="Phage_head_completion_GpL"/>
</dbReference>
<dbReference type="STRING" id="80878.RP29_18540"/>
<reference evidence="2 3" key="1">
    <citation type="submission" date="2014-12" db="EMBL/GenBank/DDBJ databases">
        <title>Isolation of bacteria from lake water.</title>
        <authorList>
            <person name="Sheng K.-Y."/>
            <person name="Chin P.-S."/>
            <person name="Chan K.-G."/>
            <person name="Tan G.S."/>
        </authorList>
    </citation>
    <scope>NUCLEOTIDE SEQUENCE [LARGE SCALE GENOMIC DNA]</scope>
    <source>
        <strain evidence="2 3">KY4</strain>
    </source>
</reference>
<dbReference type="PATRIC" id="fig|80878.5.peg.3676"/>
<dbReference type="Pfam" id="PF05926">
    <property type="entry name" value="Phage_GPL"/>
    <property type="match status" value="1"/>
</dbReference>
<dbReference type="OrthoDB" id="6312934at2"/>
<protein>
    <recommendedName>
        <fullName evidence="4">Head completion protein GPL</fullName>
    </recommendedName>
</protein>
<comment type="caution">
    <text evidence="2">The sequence shown here is derived from an EMBL/GenBank/DDBJ whole genome shotgun (WGS) entry which is preliminary data.</text>
</comment>
<feature type="region of interest" description="Disordered" evidence="1">
    <location>
        <begin position="1"/>
        <end position="22"/>
    </location>
</feature>
<dbReference type="Proteomes" id="UP000032566">
    <property type="component" value="Unassembled WGS sequence"/>
</dbReference>
<sequence length="161" mass="17588">MSFVATINPPKPAAEPAVQNDGWMPDMDPTEVRAACLLDGTVTTARLIPALQAAMLTVNGELQAWATEQRTRWGYAALADVPAPQVGGESAQVLRYRRAVHACLQADLAEANRAQDTLPAGMGKEARVLESLQVQMDEHRRRQRWAISDMLGIARSTIELI</sequence>
<proteinExistence type="predicted"/>
<accession>A0A0D7K435</accession>
<name>A0A0D7K435_9BURK</name>
<dbReference type="EMBL" id="JXYQ01000073">
    <property type="protein sequence ID" value="KJA09075.1"/>
    <property type="molecule type" value="Genomic_DNA"/>
</dbReference>